<reference evidence="2 3" key="1">
    <citation type="submission" date="2023-03" db="EMBL/GenBank/DDBJ databases">
        <title>YIM 152171 draft genome.</title>
        <authorList>
            <person name="Yang Z."/>
        </authorList>
    </citation>
    <scope>NUCLEOTIDE SEQUENCE [LARGE SCALE GENOMIC DNA]</scope>
    <source>
        <strain evidence="2 3">YIM 152171</strain>
    </source>
</reference>
<sequence length="140" mass="14811">MAAAIEEVGSRVDPIAAAYQLGRLDFASISLTLIGVILAVVAFAGFWLVRSEAITAAEHEAHDEVQKLCPEAVREVAPRAIADYFNGSAGTDVLVTLFERNPGLVYTAIDQASTVMVGGIEEEQADSIARAMGQMNDNGT</sequence>
<keyword evidence="3" id="KW-1185">Reference proteome</keyword>
<evidence type="ECO:0000313" key="3">
    <source>
        <dbReference type="Proteomes" id="UP001301140"/>
    </source>
</evidence>
<proteinExistence type="predicted"/>
<name>A0AAP3UZ21_9PROT</name>
<evidence type="ECO:0000256" key="1">
    <source>
        <dbReference type="SAM" id="Phobius"/>
    </source>
</evidence>
<keyword evidence="1" id="KW-0812">Transmembrane</keyword>
<keyword evidence="1" id="KW-1133">Transmembrane helix</keyword>
<dbReference type="EMBL" id="JARGEQ010000019">
    <property type="protein sequence ID" value="MDF1585431.1"/>
    <property type="molecule type" value="Genomic_DNA"/>
</dbReference>
<accession>A0AAP3UZ21</accession>
<dbReference type="Proteomes" id="UP001301140">
    <property type="component" value="Unassembled WGS sequence"/>
</dbReference>
<feature type="transmembrane region" description="Helical" evidence="1">
    <location>
        <begin position="26"/>
        <end position="49"/>
    </location>
</feature>
<keyword evidence="1" id="KW-0472">Membrane</keyword>
<comment type="caution">
    <text evidence="2">The sequence shown here is derived from an EMBL/GenBank/DDBJ whole genome shotgun (WGS) entry which is preliminary data.</text>
</comment>
<evidence type="ECO:0000313" key="2">
    <source>
        <dbReference type="EMBL" id="MDF1585431.1"/>
    </source>
</evidence>
<protein>
    <submittedName>
        <fullName evidence="2">Uncharacterized protein</fullName>
    </submittedName>
</protein>
<dbReference type="AlphaFoldDB" id="A0AAP3UZ21"/>
<organism evidence="2 3">
    <name type="scientific">Marinimicrococcus flavescens</name>
    <dbReference type="NCBI Taxonomy" id="3031815"/>
    <lineage>
        <taxon>Bacteria</taxon>
        <taxon>Pseudomonadati</taxon>
        <taxon>Pseudomonadota</taxon>
        <taxon>Alphaproteobacteria</taxon>
        <taxon>Geminicoccales</taxon>
        <taxon>Geminicoccaceae</taxon>
        <taxon>Marinimicrococcus</taxon>
    </lineage>
</organism>
<gene>
    <name evidence="2" type="ORF">PZ740_03415</name>
</gene>